<evidence type="ECO:0000313" key="2">
    <source>
        <dbReference type="Proteomes" id="UP001634007"/>
    </source>
</evidence>
<reference evidence="1 2" key="1">
    <citation type="submission" date="2024-11" db="EMBL/GenBank/DDBJ databases">
        <title>Chromosome-level genome assembly of Eucalyptus globulus Labill. provides insights into its genome evolution.</title>
        <authorList>
            <person name="Li X."/>
        </authorList>
    </citation>
    <scope>NUCLEOTIDE SEQUENCE [LARGE SCALE GENOMIC DNA]</scope>
    <source>
        <strain evidence="1">CL2024</strain>
        <tissue evidence="1">Fresh tender leaves</tissue>
    </source>
</reference>
<evidence type="ECO:0000313" key="1">
    <source>
        <dbReference type="EMBL" id="KAL3752043.1"/>
    </source>
</evidence>
<comment type="caution">
    <text evidence="1">The sequence shown here is derived from an EMBL/GenBank/DDBJ whole genome shotgun (WGS) entry which is preliminary data.</text>
</comment>
<sequence length="98" mass="11342">MATQMPVTWEYPRLNVREQTQRCGEEVPQSRRELERNLVVVVVAQSPCLLRTANKEVTHLVLPYALAIYRDAGRERESAFSFGLDHVEQTIWAVGDWE</sequence>
<dbReference type="Proteomes" id="UP001634007">
    <property type="component" value="Unassembled WGS sequence"/>
</dbReference>
<organism evidence="1 2">
    <name type="scientific">Eucalyptus globulus</name>
    <name type="common">Tasmanian blue gum</name>
    <dbReference type="NCBI Taxonomy" id="34317"/>
    <lineage>
        <taxon>Eukaryota</taxon>
        <taxon>Viridiplantae</taxon>
        <taxon>Streptophyta</taxon>
        <taxon>Embryophyta</taxon>
        <taxon>Tracheophyta</taxon>
        <taxon>Spermatophyta</taxon>
        <taxon>Magnoliopsida</taxon>
        <taxon>eudicotyledons</taxon>
        <taxon>Gunneridae</taxon>
        <taxon>Pentapetalae</taxon>
        <taxon>rosids</taxon>
        <taxon>malvids</taxon>
        <taxon>Myrtales</taxon>
        <taxon>Myrtaceae</taxon>
        <taxon>Myrtoideae</taxon>
        <taxon>Eucalypteae</taxon>
        <taxon>Eucalyptus</taxon>
    </lineage>
</organism>
<name>A0ABD3LJU5_EUCGL</name>
<proteinExistence type="predicted"/>
<dbReference type="AlphaFoldDB" id="A0ABD3LJU5"/>
<accession>A0ABD3LJU5</accession>
<gene>
    <name evidence="1" type="ORF">ACJRO7_012803</name>
</gene>
<protein>
    <submittedName>
        <fullName evidence="1">Uncharacterized protein</fullName>
    </submittedName>
</protein>
<keyword evidence="2" id="KW-1185">Reference proteome</keyword>
<dbReference type="EMBL" id="JBJKBG010000002">
    <property type="protein sequence ID" value="KAL3752043.1"/>
    <property type="molecule type" value="Genomic_DNA"/>
</dbReference>